<feature type="transmembrane region" description="Helical" evidence="12">
    <location>
        <begin position="237"/>
        <end position="253"/>
    </location>
</feature>
<dbReference type="PRINTS" id="PR00478">
    <property type="entry name" value="PHRIBLKINASE"/>
</dbReference>
<evidence type="ECO:0000256" key="4">
    <source>
        <dbReference type="ARBA" id="ARBA00022531"/>
    </source>
</evidence>
<gene>
    <name evidence="14" type="ORF">H9804_03970</name>
</gene>
<keyword evidence="5" id="KW-0113">Calvin cycle</keyword>
<organism evidence="14 15">
    <name type="scientific">Candidatus Mucispirillum faecigallinarum</name>
    <dbReference type="NCBI Taxonomy" id="2838699"/>
    <lineage>
        <taxon>Bacteria</taxon>
        <taxon>Pseudomonadati</taxon>
        <taxon>Deferribacterota</taxon>
        <taxon>Deferribacteres</taxon>
        <taxon>Deferribacterales</taxon>
        <taxon>Mucispirillaceae</taxon>
        <taxon>Mucispirillum</taxon>
    </lineage>
</organism>
<dbReference type="GO" id="GO:0019253">
    <property type="term" value="P:reductive pentose-phosphate cycle"/>
    <property type="evidence" value="ECO:0007669"/>
    <property type="project" value="UniProtKB-KW"/>
</dbReference>
<comment type="similarity">
    <text evidence="2 11">Belongs to the phosphoribulokinase family.</text>
</comment>
<evidence type="ECO:0000313" key="15">
    <source>
        <dbReference type="Proteomes" id="UP000824176"/>
    </source>
</evidence>
<comment type="caution">
    <text evidence="14">The sequence shown here is derived from an EMBL/GenBank/DDBJ whole genome shotgun (WGS) entry which is preliminary data.</text>
</comment>
<evidence type="ECO:0000256" key="9">
    <source>
        <dbReference type="ARBA" id="ARBA00022840"/>
    </source>
</evidence>
<keyword evidence="4" id="KW-0602">Photosynthesis</keyword>
<feature type="transmembrane region" description="Helical" evidence="12">
    <location>
        <begin position="80"/>
        <end position="100"/>
    </location>
</feature>
<dbReference type="Gene3D" id="3.40.50.300">
    <property type="entry name" value="P-loop containing nucleotide triphosphate hydrolases"/>
    <property type="match status" value="1"/>
</dbReference>
<dbReference type="EC" id="2.7.1.19" evidence="3 11"/>
<feature type="transmembrane region" description="Helical" evidence="12">
    <location>
        <begin position="259"/>
        <end position="275"/>
    </location>
</feature>
<keyword evidence="12" id="KW-1133">Transmembrane helix</keyword>
<feature type="transmembrane region" description="Helical" evidence="12">
    <location>
        <begin position="120"/>
        <end position="146"/>
    </location>
</feature>
<feature type="transmembrane region" description="Helical" evidence="12">
    <location>
        <begin position="158"/>
        <end position="177"/>
    </location>
</feature>
<evidence type="ECO:0000256" key="3">
    <source>
        <dbReference type="ARBA" id="ARBA00012042"/>
    </source>
</evidence>
<comment type="catalytic activity">
    <reaction evidence="10 11">
        <text>D-ribulose 5-phosphate + ATP = D-ribulose 1,5-bisphosphate + ADP + H(+)</text>
        <dbReference type="Rhea" id="RHEA:19365"/>
        <dbReference type="ChEBI" id="CHEBI:15378"/>
        <dbReference type="ChEBI" id="CHEBI:30616"/>
        <dbReference type="ChEBI" id="CHEBI:57870"/>
        <dbReference type="ChEBI" id="CHEBI:58121"/>
        <dbReference type="ChEBI" id="CHEBI:456216"/>
        <dbReference type="EC" id="2.7.1.19"/>
    </reaction>
</comment>
<reference evidence="14" key="1">
    <citation type="journal article" date="2021" name="PeerJ">
        <title>Extensive microbial diversity within the chicken gut microbiome revealed by metagenomics and culture.</title>
        <authorList>
            <person name="Gilroy R."/>
            <person name="Ravi A."/>
            <person name="Getino M."/>
            <person name="Pursley I."/>
            <person name="Horton D.L."/>
            <person name="Alikhan N.F."/>
            <person name="Baker D."/>
            <person name="Gharbi K."/>
            <person name="Hall N."/>
            <person name="Watson M."/>
            <person name="Adriaenssens E.M."/>
            <person name="Foster-Nyarko E."/>
            <person name="Jarju S."/>
            <person name="Secka A."/>
            <person name="Antonio M."/>
            <person name="Oren A."/>
            <person name="Chaudhuri R.R."/>
            <person name="La Ragione R."/>
            <person name="Hildebrand F."/>
            <person name="Pallen M.J."/>
        </authorList>
    </citation>
    <scope>NUCLEOTIDE SEQUENCE</scope>
    <source>
        <strain evidence="14">ChiW4-1371</strain>
    </source>
</reference>
<evidence type="ECO:0000256" key="6">
    <source>
        <dbReference type="ARBA" id="ARBA00022679"/>
    </source>
</evidence>
<evidence type="ECO:0000256" key="5">
    <source>
        <dbReference type="ARBA" id="ARBA00022567"/>
    </source>
</evidence>
<protein>
    <recommendedName>
        <fullName evidence="3 11">Phosphoribulokinase</fullName>
        <ecNumber evidence="3 11">2.7.1.19</ecNumber>
    </recommendedName>
</protein>
<dbReference type="Proteomes" id="UP000824176">
    <property type="component" value="Unassembled WGS sequence"/>
</dbReference>
<keyword evidence="9" id="KW-0067">ATP-binding</keyword>
<keyword evidence="6" id="KW-0808">Transferase</keyword>
<evidence type="ECO:0000256" key="8">
    <source>
        <dbReference type="ARBA" id="ARBA00022777"/>
    </source>
</evidence>
<keyword evidence="7" id="KW-0547">Nucleotide-binding</keyword>
<feature type="domain" description="Phosphoribulokinase/uridine kinase" evidence="13">
    <location>
        <begin position="373"/>
        <end position="554"/>
    </location>
</feature>
<dbReference type="Pfam" id="PF00485">
    <property type="entry name" value="PRK"/>
    <property type="match status" value="1"/>
</dbReference>
<evidence type="ECO:0000256" key="12">
    <source>
        <dbReference type="SAM" id="Phobius"/>
    </source>
</evidence>
<evidence type="ECO:0000256" key="2">
    <source>
        <dbReference type="ARBA" id="ARBA00009719"/>
    </source>
</evidence>
<proteinExistence type="inferred from homology"/>
<feature type="transmembrane region" description="Helical" evidence="12">
    <location>
        <begin position="280"/>
        <end position="297"/>
    </location>
</feature>
<evidence type="ECO:0000256" key="7">
    <source>
        <dbReference type="ARBA" id="ARBA00022741"/>
    </source>
</evidence>
<comment type="pathway">
    <text evidence="1">Carbohydrate biosynthesis; Calvin cycle.</text>
</comment>
<evidence type="ECO:0000256" key="11">
    <source>
        <dbReference type="RuleBase" id="RU004082"/>
    </source>
</evidence>
<dbReference type="GO" id="GO:0005524">
    <property type="term" value="F:ATP binding"/>
    <property type="evidence" value="ECO:0007669"/>
    <property type="project" value="UniProtKB-KW"/>
</dbReference>
<feature type="transmembrane region" description="Helical" evidence="12">
    <location>
        <begin position="212"/>
        <end position="230"/>
    </location>
</feature>
<keyword evidence="12" id="KW-0812">Transmembrane</keyword>
<name>A0A9D2KCI5_9BACT</name>
<feature type="transmembrane region" description="Helical" evidence="12">
    <location>
        <begin position="54"/>
        <end position="73"/>
    </location>
</feature>
<accession>A0A9D2KCI5</accession>
<dbReference type="PANTHER" id="PTHR10285">
    <property type="entry name" value="URIDINE KINASE"/>
    <property type="match status" value="1"/>
</dbReference>
<evidence type="ECO:0000256" key="1">
    <source>
        <dbReference type="ARBA" id="ARBA00005215"/>
    </source>
</evidence>
<feature type="transmembrane region" description="Helical" evidence="12">
    <location>
        <begin position="335"/>
        <end position="355"/>
    </location>
</feature>
<keyword evidence="8" id="KW-0418">Kinase</keyword>
<reference evidence="14" key="2">
    <citation type="submission" date="2021-04" db="EMBL/GenBank/DDBJ databases">
        <authorList>
            <person name="Gilroy R."/>
        </authorList>
    </citation>
    <scope>NUCLEOTIDE SEQUENCE</scope>
    <source>
        <strain evidence="14">ChiW4-1371</strain>
    </source>
</reference>
<dbReference type="EMBL" id="DXAQ01000062">
    <property type="protein sequence ID" value="HIZ89078.1"/>
    <property type="molecule type" value="Genomic_DNA"/>
</dbReference>
<evidence type="ECO:0000259" key="13">
    <source>
        <dbReference type="Pfam" id="PF00485"/>
    </source>
</evidence>
<evidence type="ECO:0000256" key="10">
    <source>
        <dbReference type="ARBA" id="ARBA00047663"/>
    </source>
</evidence>
<evidence type="ECO:0000313" key="14">
    <source>
        <dbReference type="EMBL" id="HIZ89078.1"/>
    </source>
</evidence>
<dbReference type="InterPro" id="IPR027417">
    <property type="entry name" value="P-loop_NTPase"/>
</dbReference>
<dbReference type="AlphaFoldDB" id="A0A9D2KCI5"/>
<dbReference type="PROSITE" id="PS00567">
    <property type="entry name" value="PHOSPHORIBULOKINASE"/>
    <property type="match status" value="1"/>
</dbReference>
<sequence length="660" mass="77443">MGNLFIPFIENAAHFINPYNVSLNNDAFPYPALMLYIFLLAKLLLFFLPTVISMKFVILIADIIVFYILLHWIKNREKEVLYLYWLSPLAIYINYIHGQLDIIPILFLMMSIDFIFKNKYLISMIFFGLSLSTKTSMILALPFILIFCYYRKKDIKNIISYISIIFLIFIILNIPFISNTAFYNMVFNNNAQQKLFEVVLNYSISGGHSGTYIYLAIFFYLIVLFQAIYLKLKTYDIFLLFISFAFGIILIFVNPMPGWFYWIIPFWIYFFAQSSRRSQFFFLLMQISFLIYFFIIPDSDYFLVLPDYIKNMISYNSLYELFNSLNIGDNLSGKIINSVFTVSLFTLVVNVFYIYKRGIETYSKYKILSKPILIGIGGNSGVGKSRIANALTSLFGNKNVVNIKGDDIHKWERGNENWNSYTHLDPKANDLYYDYNQLLTLKSGKNIKRRHYDHGTGKFIDDITIKSNSIILYDGLHPYYIKQMRSIFDLKIFVSPDNMLAKYWKIKRDVKERGYSIEKVLKQIETRMNDYEAYIAPQEQVADIIISVKPVTKMSQDDLFGSIPETMLSIKVCNSIYLEPFVNKINKIKSIRVDYKYIDFDFQEIQIYGHASMQEIREIGNQFAINSYGFEEPVYKDENAGIIQLLVLYYIFEVLDDAKY</sequence>
<keyword evidence="12" id="KW-0472">Membrane</keyword>
<dbReference type="SUPFAM" id="SSF52540">
    <property type="entry name" value="P-loop containing nucleoside triphosphate hydrolases"/>
    <property type="match status" value="1"/>
</dbReference>
<dbReference type="GO" id="GO:0008974">
    <property type="term" value="F:phosphoribulokinase activity"/>
    <property type="evidence" value="ECO:0007669"/>
    <property type="project" value="UniProtKB-EC"/>
</dbReference>
<dbReference type="InterPro" id="IPR006082">
    <property type="entry name" value="PRK"/>
</dbReference>
<dbReference type="InterPro" id="IPR006083">
    <property type="entry name" value="PRK/URK"/>
</dbReference>